<keyword evidence="2" id="KW-1185">Reference proteome</keyword>
<evidence type="ECO:0000313" key="2">
    <source>
        <dbReference type="Proteomes" id="UP000192439"/>
    </source>
</evidence>
<name>A0AB33BZT5_MICA7</name>
<dbReference type="EMBL" id="CP020771">
    <property type="protein sequence ID" value="ARI82176.1"/>
    <property type="molecule type" value="Genomic_DNA"/>
</dbReference>
<reference evidence="1 2" key="1">
    <citation type="journal article" date="2018" name="Harmful Algae">
        <title>The highly heterogeneous methylated genomes and diverse restriction-modification systems of bloom-forming Microcystis.</title>
        <authorList>
            <person name="Zhao L."/>
            <person name="Song Y."/>
            <person name="Li L."/>
            <person name="Gan N."/>
            <person name="Brand J.J."/>
            <person name="Song L."/>
        </authorList>
    </citation>
    <scope>NUCLEOTIDE SEQUENCE [LARGE SCALE GENOMIC DNA]</scope>
    <source>
        <strain evidence="1 2">PCC 7806SL</strain>
    </source>
</reference>
<proteinExistence type="predicted"/>
<accession>A0AB33BZT5</accession>
<sequence length="53" mass="5843">MVSTFNCSFSPSGELAAMFNFYIGKTVITNPNQFLGISRKIYPMVAPKSSDFS</sequence>
<dbReference type="AlphaFoldDB" id="A0AB33BZT5"/>
<dbReference type="Proteomes" id="UP000192439">
    <property type="component" value="Chromosome"/>
</dbReference>
<protein>
    <submittedName>
        <fullName evidence="1">Uncharacterized protein</fullName>
    </submittedName>
</protein>
<organism evidence="1 2">
    <name type="scientific">Microcystis aeruginosa PCC 7806SL</name>
    <dbReference type="NCBI Taxonomy" id="1903187"/>
    <lineage>
        <taxon>Bacteria</taxon>
        <taxon>Bacillati</taxon>
        <taxon>Cyanobacteriota</taxon>
        <taxon>Cyanophyceae</taxon>
        <taxon>Oscillatoriophycideae</taxon>
        <taxon>Chroococcales</taxon>
        <taxon>Microcystaceae</taxon>
        <taxon>Microcystis</taxon>
    </lineage>
</organism>
<gene>
    <name evidence="1" type="ORF">BH695_2897</name>
</gene>
<evidence type="ECO:0000313" key="1">
    <source>
        <dbReference type="EMBL" id="ARI82176.1"/>
    </source>
</evidence>